<accession>E8QYZ3</accession>
<gene>
    <name evidence="2" type="ordered locus">Isop_1545</name>
</gene>
<evidence type="ECO:0008006" key="4">
    <source>
        <dbReference type="Google" id="ProtNLM"/>
    </source>
</evidence>
<feature type="transmembrane region" description="Helical" evidence="1">
    <location>
        <begin position="277"/>
        <end position="301"/>
    </location>
</feature>
<dbReference type="PANTHER" id="PTHR37305">
    <property type="entry name" value="INTEGRAL MEMBRANE PROTEIN-RELATED"/>
    <property type="match status" value="1"/>
</dbReference>
<sequence length="309" mass="33951">MMGLHRALLVKNLSESRWLLGLSGLALFALSMISVYASHLQQQELEQLRELAETQARSMESDQTAIPTDEEINAALGRENASRLRRLASRLRNLETPKFEIPPPAEIEIRFWQTPGVLLPFILWAIARGSIAVAGEIERGTLDLVMSRPVSRFDYLAVQVSSFLVGMLILLTLLVGGNLVGSSVFPTTPPTTLAQLLKASANLAALTWTIYGLTLMCSCYDLVRWRPNLIAASFTLVSSVTAALAQIRSLKEFKPYLENTSIFSAYDPLDAVKEAEYLGNSLVILGGLGTLFVALAFVLFLHRDLPSNS</sequence>
<keyword evidence="1" id="KW-0812">Transmembrane</keyword>
<reference evidence="2 3" key="2">
    <citation type="journal article" date="2011" name="Stand. Genomic Sci.">
        <title>Complete genome sequence of Isosphaera pallida type strain (IS1B).</title>
        <authorList>
            <consortium name="US DOE Joint Genome Institute (JGI-PGF)"/>
            <person name="Goker M."/>
            <person name="Cleland D."/>
            <person name="Saunders E."/>
            <person name="Lapidus A."/>
            <person name="Nolan M."/>
            <person name="Lucas S."/>
            <person name="Hammon N."/>
            <person name="Deshpande S."/>
            <person name="Cheng J.F."/>
            <person name="Tapia R."/>
            <person name="Han C."/>
            <person name="Goodwin L."/>
            <person name="Pitluck S."/>
            <person name="Liolios K."/>
            <person name="Pagani I."/>
            <person name="Ivanova N."/>
            <person name="Mavromatis K."/>
            <person name="Pati A."/>
            <person name="Chen A."/>
            <person name="Palaniappan K."/>
            <person name="Land M."/>
            <person name="Hauser L."/>
            <person name="Chang Y.J."/>
            <person name="Jeffries C.D."/>
            <person name="Detter J.C."/>
            <person name="Beck B."/>
            <person name="Woyke T."/>
            <person name="Bristow J."/>
            <person name="Eisen J.A."/>
            <person name="Markowitz V."/>
            <person name="Hugenholtz P."/>
            <person name="Kyrpides N.C."/>
            <person name="Klenk H.P."/>
        </authorList>
    </citation>
    <scope>NUCLEOTIDE SEQUENCE [LARGE SCALE GENOMIC DNA]</scope>
    <source>
        <strain evidence="3">ATCC 43644 / DSM 9630 / IS1B</strain>
    </source>
</reference>
<dbReference type="Proteomes" id="UP000008631">
    <property type="component" value="Chromosome"/>
</dbReference>
<keyword evidence="1" id="KW-1133">Transmembrane helix</keyword>
<keyword evidence="1" id="KW-0472">Membrane</keyword>
<evidence type="ECO:0000256" key="1">
    <source>
        <dbReference type="SAM" id="Phobius"/>
    </source>
</evidence>
<protein>
    <recommendedName>
        <fullName evidence="4">ABC-2 type transporter</fullName>
    </recommendedName>
</protein>
<organism evidence="2 3">
    <name type="scientific">Isosphaera pallida (strain ATCC 43644 / DSM 9630 / IS1B)</name>
    <dbReference type="NCBI Taxonomy" id="575540"/>
    <lineage>
        <taxon>Bacteria</taxon>
        <taxon>Pseudomonadati</taxon>
        <taxon>Planctomycetota</taxon>
        <taxon>Planctomycetia</taxon>
        <taxon>Isosphaerales</taxon>
        <taxon>Isosphaeraceae</taxon>
        <taxon>Isosphaera</taxon>
    </lineage>
</organism>
<feature type="transmembrane region" description="Helical" evidence="1">
    <location>
        <begin position="229"/>
        <end position="247"/>
    </location>
</feature>
<dbReference type="eggNOG" id="COG1277">
    <property type="taxonomic scope" value="Bacteria"/>
</dbReference>
<name>E8QYZ3_ISOPI</name>
<dbReference type="AlphaFoldDB" id="E8QYZ3"/>
<dbReference type="OrthoDB" id="266591at2"/>
<dbReference type="RefSeq" id="WP_013564418.1">
    <property type="nucleotide sequence ID" value="NC_014962.1"/>
</dbReference>
<dbReference type="InParanoid" id="E8QYZ3"/>
<dbReference type="KEGG" id="ipa:Isop_1545"/>
<dbReference type="HOGENOM" id="CLU_899484_0_0_0"/>
<dbReference type="GO" id="GO:0140359">
    <property type="term" value="F:ABC-type transporter activity"/>
    <property type="evidence" value="ECO:0007669"/>
    <property type="project" value="InterPro"/>
</dbReference>
<dbReference type="GO" id="GO:0005886">
    <property type="term" value="C:plasma membrane"/>
    <property type="evidence" value="ECO:0007669"/>
    <property type="project" value="UniProtKB-SubCell"/>
</dbReference>
<feature type="transmembrane region" description="Helical" evidence="1">
    <location>
        <begin position="156"/>
        <end position="179"/>
    </location>
</feature>
<dbReference type="EMBL" id="CP002353">
    <property type="protein sequence ID" value="ADV62130.1"/>
    <property type="molecule type" value="Genomic_DNA"/>
</dbReference>
<keyword evidence="3" id="KW-1185">Reference proteome</keyword>
<proteinExistence type="predicted"/>
<evidence type="ECO:0000313" key="2">
    <source>
        <dbReference type="EMBL" id="ADV62130.1"/>
    </source>
</evidence>
<dbReference type="PANTHER" id="PTHR37305:SF1">
    <property type="entry name" value="MEMBRANE PROTEIN"/>
    <property type="match status" value="1"/>
</dbReference>
<evidence type="ECO:0000313" key="3">
    <source>
        <dbReference type="Proteomes" id="UP000008631"/>
    </source>
</evidence>
<feature type="transmembrane region" description="Helical" evidence="1">
    <location>
        <begin position="199"/>
        <end position="217"/>
    </location>
</feature>
<reference key="1">
    <citation type="submission" date="2010-11" db="EMBL/GenBank/DDBJ databases">
        <title>The complete sequence of chromosome of Isophaera pallida ATCC 43644.</title>
        <authorList>
            <consortium name="US DOE Joint Genome Institute (JGI-PGF)"/>
            <person name="Lucas S."/>
            <person name="Copeland A."/>
            <person name="Lapidus A."/>
            <person name="Bruce D."/>
            <person name="Goodwin L."/>
            <person name="Pitluck S."/>
            <person name="Kyrpides N."/>
            <person name="Mavromatis K."/>
            <person name="Pagani I."/>
            <person name="Ivanova N."/>
            <person name="Saunders E."/>
            <person name="Brettin T."/>
            <person name="Detter J.C."/>
            <person name="Han C."/>
            <person name="Tapia R."/>
            <person name="Land M."/>
            <person name="Hauser L."/>
            <person name="Markowitz V."/>
            <person name="Cheng J.-F."/>
            <person name="Hugenholtz P."/>
            <person name="Woyke T."/>
            <person name="Wu D."/>
            <person name="Eisen J.A."/>
        </authorList>
    </citation>
    <scope>NUCLEOTIDE SEQUENCE</scope>
    <source>
        <strain>ATCC 43644</strain>
    </source>
</reference>
<dbReference type="Pfam" id="PF12679">
    <property type="entry name" value="ABC2_membrane_2"/>
    <property type="match status" value="1"/>
</dbReference>
<dbReference type="STRING" id="575540.Isop_1545"/>